<keyword evidence="2" id="KW-0812">Transmembrane</keyword>
<dbReference type="AlphaFoldDB" id="A0A938WQH3"/>
<dbReference type="EMBL" id="JACJJL010000070">
    <property type="protein sequence ID" value="MBM6663197.1"/>
    <property type="molecule type" value="Genomic_DNA"/>
</dbReference>
<dbReference type="Proteomes" id="UP000764045">
    <property type="component" value="Unassembled WGS sequence"/>
</dbReference>
<feature type="compositionally biased region" description="Basic and acidic residues" evidence="1">
    <location>
        <begin position="49"/>
        <end position="88"/>
    </location>
</feature>
<evidence type="ECO:0000313" key="3">
    <source>
        <dbReference type="EMBL" id="MBM6663197.1"/>
    </source>
</evidence>
<gene>
    <name evidence="3" type="ORF">H6B30_15885</name>
</gene>
<dbReference type="RefSeq" id="WP_087249858.1">
    <property type="nucleotide sequence ID" value="NZ_JACJJL010000070.1"/>
</dbReference>
<evidence type="ECO:0000256" key="2">
    <source>
        <dbReference type="SAM" id="Phobius"/>
    </source>
</evidence>
<feature type="region of interest" description="Disordered" evidence="1">
    <location>
        <begin position="32"/>
        <end position="88"/>
    </location>
</feature>
<keyword evidence="2" id="KW-1133">Transmembrane helix</keyword>
<name>A0A938WQH3_9BACT</name>
<feature type="transmembrane region" description="Helical" evidence="2">
    <location>
        <begin position="6"/>
        <end position="23"/>
    </location>
</feature>
<keyword evidence="4" id="KW-1185">Reference proteome</keyword>
<keyword evidence="2" id="KW-0472">Membrane</keyword>
<accession>A0A938WQH3</accession>
<reference evidence="3 4" key="1">
    <citation type="journal article" date="2021" name="Sci. Rep.">
        <title>The distribution of antibiotic resistance genes in chicken gut microbiota commensals.</title>
        <authorList>
            <person name="Juricova H."/>
            <person name="Matiasovicova J."/>
            <person name="Kubasova T."/>
            <person name="Cejkova D."/>
            <person name="Rychlik I."/>
        </authorList>
    </citation>
    <scope>NUCLEOTIDE SEQUENCE [LARGE SCALE GENOMIC DNA]</scope>
    <source>
        <strain evidence="3 4">An819</strain>
    </source>
</reference>
<evidence type="ECO:0000313" key="4">
    <source>
        <dbReference type="Proteomes" id="UP000764045"/>
    </source>
</evidence>
<comment type="caution">
    <text evidence="3">The sequence shown here is derived from an EMBL/GenBank/DDBJ whole genome shotgun (WGS) entry which is preliminary data.</text>
</comment>
<evidence type="ECO:0000256" key="1">
    <source>
        <dbReference type="SAM" id="MobiDB-lite"/>
    </source>
</evidence>
<sequence>MQYGQIVFILFVAMACYYAFLIFTDIRKAQAARNAEKENHTEEEIDISDEARSFRPTRVSRDEEKKEEAVNHGQSEPDPRQGKDFRRPGYREAIMTDGILVDDLIHEIDRLAETGTSDLGLVIYTCENAR</sequence>
<protein>
    <submittedName>
        <fullName evidence="3">Uncharacterized protein</fullName>
    </submittedName>
</protein>
<proteinExistence type="predicted"/>
<organism evidence="3 4">
    <name type="scientific">Marseilla massiliensis</name>
    <dbReference type="NCBI Taxonomy" id="1841864"/>
    <lineage>
        <taxon>Bacteria</taxon>
        <taxon>Pseudomonadati</taxon>
        <taxon>Bacteroidota</taxon>
        <taxon>Bacteroidia</taxon>
        <taxon>Bacteroidales</taxon>
        <taxon>Prevotellaceae</taxon>
        <taxon>Marseilla</taxon>
    </lineage>
</organism>